<feature type="compositionally biased region" description="Basic residues" evidence="1">
    <location>
        <begin position="1"/>
        <end position="10"/>
    </location>
</feature>
<accession>A0A158JSR4</accession>
<reference evidence="2" key="1">
    <citation type="submission" date="2016-01" db="EMBL/GenBank/DDBJ databases">
        <authorList>
            <person name="Peeters C."/>
        </authorList>
    </citation>
    <scope>NUCLEOTIDE SEQUENCE [LARGE SCALE GENOMIC DNA]</scope>
    <source>
        <strain evidence="2">LMG 29317</strain>
    </source>
</reference>
<evidence type="ECO:0000313" key="3">
    <source>
        <dbReference type="Proteomes" id="UP000055019"/>
    </source>
</evidence>
<evidence type="ECO:0000313" key="2">
    <source>
        <dbReference type="EMBL" id="SAL71837.1"/>
    </source>
</evidence>
<comment type="caution">
    <text evidence="2">The sequence shown here is derived from an EMBL/GenBank/DDBJ whole genome shotgun (WGS) entry which is preliminary data.</text>
</comment>
<protein>
    <submittedName>
        <fullName evidence="2">Uncharacterized protein</fullName>
    </submittedName>
</protein>
<feature type="compositionally biased region" description="Basic residues" evidence="1">
    <location>
        <begin position="23"/>
        <end position="35"/>
    </location>
</feature>
<organism evidence="2 3">
    <name type="scientific">Caballeronia arvi</name>
    <dbReference type="NCBI Taxonomy" id="1777135"/>
    <lineage>
        <taxon>Bacteria</taxon>
        <taxon>Pseudomonadati</taxon>
        <taxon>Pseudomonadota</taxon>
        <taxon>Betaproteobacteria</taxon>
        <taxon>Burkholderiales</taxon>
        <taxon>Burkholderiaceae</taxon>
        <taxon>Caballeronia</taxon>
    </lineage>
</organism>
<sequence length="41" mass="5027">MEDKQHRRPAPKFSGRLLQQHSCSKRKRCKRKRPLRNGPQW</sequence>
<feature type="region of interest" description="Disordered" evidence="1">
    <location>
        <begin position="1"/>
        <end position="41"/>
    </location>
</feature>
<keyword evidence="3" id="KW-1185">Reference proteome</keyword>
<dbReference type="EMBL" id="FCOM02000019">
    <property type="protein sequence ID" value="SAL71837.1"/>
    <property type="molecule type" value="Genomic_DNA"/>
</dbReference>
<proteinExistence type="predicted"/>
<evidence type="ECO:0000256" key="1">
    <source>
        <dbReference type="SAM" id="MobiDB-lite"/>
    </source>
</evidence>
<dbReference type="AlphaFoldDB" id="A0A158JSR4"/>
<dbReference type="Proteomes" id="UP000055019">
    <property type="component" value="Unassembled WGS sequence"/>
</dbReference>
<name>A0A158JSR4_9BURK</name>
<gene>
    <name evidence="2" type="ORF">AWB74_04263</name>
</gene>